<dbReference type="Gene3D" id="3.90.1150.10">
    <property type="entry name" value="Aspartate Aminotransferase, domain 1"/>
    <property type="match status" value="1"/>
</dbReference>
<dbReference type="NCBIfam" id="NF005697">
    <property type="entry name" value="PRK07505.1"/>
    <property type="match status" value="1"/>
</dbReference>
<dbReference type="Gene3D" id="3.40.640.10">
    <property type="entry name" value="Type I PLP-dependent aspartate aminotransferase-like (Major domain)"/>
    <property type="match status" value="1"/>
</dbReference>
<keyword evidence="5" id="KW-1185">Reference proteome</keyword>
<proteinExistence type="predicted"/>
<dbReference type="Pfam" id="PF00155">
    <property type="entry name" value="Aminotran_1_2"/>
    <property type="match status" value="1"/>
</dbReference>
<feature type="domain" description="Aminotransferase class I/classII large" evidence="3">
    <location>
        <begin position="91"/>
        <end position="395"/>
    </location>
</feature>
<dbReference type="GO" id="GO:0030170">
    <property type="term" value="F:pyridoxal phosphate binding"/>
    <property type="evidence" value="ECO:0007669"/>
    <property type="project" value="InterPro"/>
</dbReference>
<dbReference type="OrthoDB" id="9807157at2"/>
<sequence length="407" mass="44735">MESQRNLHTNYKRVVATAEQDWNVSQDSKLSNLNVEVMRPNYLKDQYGRYLHHFCTTSYLGLDYHPDLLKGATQAITRAGTLRIANSKNRCKLSLLEEYEADLSSLFQSHCLATLSCSAASAGVLPLLAAGVFTASKAPALVFDRFAHYSMNHVKAVCADETEVLTLPHNDINQLESLCRSRQRVAYIADGFYSMGGIADIKNLLYLQNRYGLFLYLDDSHALSTVGHHGWGHARSSIDELGENTLIVASLGKAFGAGGGLAMFGDAQQKRLMQRYGGPSNWSQSLNVAAIGAGQASIALHRSALLNQCQQKLQDNLRLFDSLISSEQAFSPSPIRIVRVGDATKANKASAYLAENGFLTSAVFFPVVPKNQAAVRITLRADMEPSLIRVFCDHLTEFLESAHQRSS</sequence>
<dbReference type="PANTHER" id="PTHR13693">
    <property type="entry name" value="CLASS II AMINOTRANSFERASE/8-AMINO-7-OXONONANOATE SYNTHASE"/>
    <property type="match status" value="1"/>
</dbReference>
<dbReference type="InterPro" id="IPR050087">
    <property type="entry name" value="AON_synthase_class-II"/>
</dbReference>
<dbReference type="InterPro" id="IPR015422">
    <property type="entry name" value="PyrdxlP-dep_Trfase_small"/>
</dbReference>
<evidence type="ECO:0000256" key="1">
    <source>
        <dbReference type="ARBA" id="ARBA00001933"/>
    </source>
</evidence>
<dbReference type="AlphaFoldDB" id="A0A0N0E2R3"/>
<dbReference type="InterPro" id="IPR015421">
    <property type="entry name" value="PyrdxlP-dep_Trfase_major"/>
</dbReference>
<dbReference type="RefSeq" id="WP_054059061.1">
    <property type="nucleotide sequence ID" value="NZ_JSYZ01000017.1"/>
</dbReference>
<dbReference type="SUPFAM" id="SSF53383">
    <property type="entry name" value="PLP-dependent transferases"/>
    <property type="match status" value="1"/>
</dbReference>
<accession>A0A0N0E2R3</accession>
<comment type="caution">
    <text evidence="4">The sequence shown here is derived from an EMBL/GenBank/DDBJ whole genome shotgun (WGS) entry which is preliminary data.</text>
</comment>
<comment type="cofactor">
    <cofactor evidence="1">
        <name>pyridoxal 5'-phosphate</name>
        <dbReference type="ChEBI" id="CHEBI:597326"/>
    </cofactor>
</comment>
<gene>
    <name evidence="4" type="ORF">PF66_04367</name>
</gene>
<dbReference type="Proteomes" id="UP000037931">
    <property type="component" value="Unassembled WGS sequence"/>
</dbReference>
<dbReference type="PATRIC" id="fig|50340.43.peg.1670"/>
<dbReference type="GO" id="GO:0016740">
    <property type="term" value="F:transferase activity"/>
    <property type="evidence" value="ECO:0007669"/>
    <property type="project" value="UniProtKB-KW"/>
</dbReference>
<organism evidence="4 5">
    <name type="scientific">Pseudomonas asplenii</name>
    <dbReference type="NCBI Taxonomy" id="53407"/>
    <lineage>
        <taxon>Bacteria</taxon>
        <taxon>Pseudomonadati</taxon>
        <taxon>Pseudomonadota</taxon>
        <taxon>Gammaproteobacteria</taxon>
        <taxon>Pseudomonadales</taxon>
        <taxon>Pseudomonadaceae</taxon>
        <taxon>Pseudomonas</taxon>
    </lineage>
</organism>
<reference evidence="4 5" key="1">
    <citation type="journal article" date="2015" name="PLoS ONE">
        <title>Rice-Infecting Pseudomonas Genomes Are Highly Accessorized and Harbor Multiple Putative Virulence Mechanisms to Cause Sheath Brown Rot.</title>
        <authorList>
            <person name="Quibod I.L."/>
            <person name="Grande G."/>
            <person name="Oreiro E.G."/>
            <person name="Borja F.N."/>
            <person name="Dossa G.S."/>
            <person name="Mauleon R."/>
            <person name="Cruz C.V."/>
            <person name="Oliva R."/>
        </authorList>
    </citation>
    <scope>NUCLEOTIDE SEQUENCE [LARGE SCALE GENOMIC DNA]</scope>
    <source>
        <strain evidence="4 5">IRRI 6609</strain>
    </source>
</reference>
<keyword evidence="2" id="KW-0808">Transferase</keyword>
<dbReference type="InterPro" id="IPR015424">
    <property type="entry name" value="PyrdxlP-dep_Trfase"/>
</dbReference>
<dbReference type="InterPro" id="IPR004839">
    <property type="entry name" value="Aminotransferase_I/II_large"/>
</dbReference>
<dbReference type="STRING" id="50340.PF66_04367"/>
<evidence type="ECO:0000256" key="2">
    <source>
        <dbReference type="ARBA" id="ARBA00022679"/>
    </source>
</evidence>
<dbReference type="EMBL" id="JSYZ01000017">
    <property type="protein sequence ID" value="KPA89212.1"/>
    <property type="molecule type" value="Genomic_DNA"/>
</dbReference>
<name>A0A0N0E2R3_9PSED</name>
<evidence type="ECO:0000313" key="5">
    <source>
        <dbReference type="Proteomes" id="UP000037931"/>
    </source>
</evidence>
<protein>
    <submittedName>
        <fullName evidence="4">7-keto-8-aminopelargonate synthetase-like enzyme</fullName>
    </submittedName>
</protein>
<evidence type="ECO:0000313" key="4">
    <source>
        <dbReference type="EMBL" id="KPA89212.1"/>
    </source>
</evidence>
<evidence type="ECO:0000259" key="3">
    <source>
        <dbReference type="Pfam" id="PF00155"/>
    </source>
</evidence>